<keyword evidence="3" id="KW-1185">Reference proteome</keyword>
<dbReference type="InterPro" id="IPR052147">
    <property type="entry name" value="PP2-like/Lectin"/>
</dbReference>
<dbReference type="PANTHER" id="PTHR48478">
    <property type="entry name" value="LECTIN-LIKE"/>
    <property type="match status" value="1"/>
</dbReference>
<dbReference type="STRING" id="49390.A0A068US52"/>
<dbReference type="InterPro" id="IPR025886">
    <property type="entry name" value="PP2-like"/>
</dbReference>
<gene>
    <name evidence="2" type="ORF">GSCOC_T00033342001</name>
</gene>
<feature type="region of interest" description="Disordered" evidence="1">
    <location>
        <begin position="1"/>
        <end position="33"/>
    </location>
</feature>
<accession>A0A068US52</accession>
<dbReference type="Gramene" id="CDP11231">
    <property type="protein sequence ID" value="CDP11231"/>
    <property type="gene ID" value="GSCOC_T00033342001"/>
</dbReference>
<dbReference type="FunCoup" id="A0A068US52">
    <property type="interactions" value="1044"/>
</dbReference>
<dbReference type="OrthoDB" id="533833at2759"/>
<dbReference type="Pfam" id="PF14299">
    <property type="entry name" value="PP2"/>
    <property type="match status" value="1"/>
</dbReference>
<protein>
    <submittedName>
        <fullName evidence="2">Uncharacterized protein</fullName>
    </submittedName>
</protein>
<evidence type="ECO:0000256" key="1">
    <source>
        <dbReference type="SAM" id="MobiDB-lite"/>
    </source>
</evidence>
<evidence type="ECO:0000313" key="2">
    <source>
        <dbReference type="EMBL" id="CDP11231.1"/>
    </source>
</evidence>
<organism evidence="2 3">
    <name type="scientific">Coffea canephora</name>
    <name type="common">Robusta coffee</name>
    <dbReference type="NCBI Taxonomy" id="49390"/>
    <lineage>
        <taxon>Eukaryota</taxon>
        <taxon>Viridiplantae</taxon>
        <taxon>Streptophyta</taxon>
        <taxon>Embryophyta</taxon>
        <taxon>Tracheophyta</taxon>
        <taxon>Spermatophyta</taxon>
        <taxon>Magnoliopsida</taxon>
        <taxon>eudicotyledons</taxon>
        <taxon>Gunneridae</taxon>
        <taxon>Pentapetalae</taxon>
        <taxon>asterids</taxon>
        <taxon>lamiids</taxon>
        <taxon>Gentianales</taxon>
        <taxon>Rubiaceae</taxon>
        <taxon>Ixoroideae</taxon>
        <taxon>Gardenieae complex</taxon>
        <taxon>Bertiereae - Coffeeae clade</taxon>
        <taxon>Coffeeae</taxon>
        <taxon>Coffea</taxon>
    </lineage>
</organism>
<dbReference type="InParanoid" id="A0A068US52"/>
<name>A0A068US52_COFCA</name>
<dbReference type="AlphaFoldDB" id="A0A068US52"/>
<dbReference type="Proteomes" id="UP000295252">
    <property type="component" value="Chromosome XI"/>
</dbReference>
<reference evidence="3" key="1">
    <citation type="journal article" date="2014" name="Science">
        <title>The coffee genome provides insight into the convergent evolution of caffeine biosynthesis.</title>
        <authorList>
            <person name="Denoeud F."/>
            <person name="Carretero-Paulet L."/>
            <person name="Dereeper A."/>
            <person name="Droc G."/>
            <person name="Guyot R."/>
            <person name="Pietrella M."/>
            <person name="Zheng C."/>
            <person name="Alberti A."/>
            <person name="Anthony F."/>
            <person name="Aprea G."/>
            <person name="Aury J.M."/>
            <person name="Bento P."/>
            <person name="Bernard M."/>
            <person name="Bocs S."/>
            <person name="Campa C."/>
            <person name="Cenci A."/>
            <person name="Combes M.C."/>
            <person name="Crouzillat D."/>
            <person name="Da Silva C."/>
            <person name="Daddiego L."/>
            <person name="De Bellis F."/>
            <person name="Dussert S."/>
            <person name="Garsmeur O."/>
            <person name="Gayraud T."/>
            <person name="Guignon V."/>
            <person name="Jahn K."/>
            <person name="Jamilloux V."/>
            <person name="Joet T."/>
            <person name="Labadie K."/>
            <person name="Lan T."/>
            <person name="Leclercq J."/>
            <person name="Lepelley M."/>
            <person name="Leroy T."/>
            <person name="Li L.T."/>
            <person name="Librado P."/>
            <person name="Lopez L."/>
            <person name="Munoz A."/>
            <person name="Noel B."/>
            <person name="Pallavicini A."/>
            <person name="Perrotta G."/>
            <person name="Poncet V."/>
            <person name="Pot D."/>
            <person name="Priyono X."/>
            <person name="Rigoreau M."/>
            <person name="Rouard M."/>
            <person name="Rozas J."/>
            <person name="Tranchant-Dubreuil C."/>
            <person name="VanBuren R."/>
            <person name="Zhang Q."/>
            <person name="Andrade A.C."/>
            <person name="Argout X."/>
            <person name="Bertrand B."/>
            <person name="de Kochko A."/>
            <person name="Graziosi G."/>
            <person name="Henry R.J."/>
            <person name="Jayarama X."/>
            <person name="Ming R."/>
            <person name="Nagai C."/>
            <person name="Rounsley S."/>
            <person name="Sankoff D."/>
            <person name="Giuliano G."/>
            <person name="Albert V.A."/>
            <person name="Wincker P."/>
            <person name="Lashermes P."/>
        </authorList>
    </citation>
    <scope>NUCLEOTIDE SEQUENCE [LARGE SCALE GENOMIC DNA]</scope>
    <source>
        <strain evidence="3">cv. DH200-94</strain>
    </source>
</reference>
<proteinExistence type="predicted"/>
<sequence length="249" mass="28713">MGAEWSQDEVSQPTEEHRKETPPCTPQINNNESGAIQETATELKLPHNHDEILKDADAPVDKSSTEKLYDQLYAGVFLNQKKKASDSKYWIDRTSKKNCFMLYARNLSITWAEDRSCWHWPFIKESSDVTLVAAELLNVCWLEIHGWFNTVNLTPRTLYQVVFVLMLKDPAYGWGIPVNFRLILADGSRQEHKENMMEKPRGKWIEILAGEFETLPENDGNMECSMYEYEGGGWKRGLVIKGILIRPKD</sequence>
<dbReference type="OMA" id="EIYIHEY"/>
<dbReference type="GO" id="GO:0030246">
    <property type="term" value="F:carbohydrate binding"/>
    <property type="evidence" value="ECO:0007669"/>
    <property type="project" value="InterPro"/>
</dbReference>
<dbReference type="EMBL" id="HG739137">
    <property type="protein sequence ID" value="CDP11231.1"/>
    <property type="molecule type" value="Genomic_DNA"/>
</dbReference>
<dbReference type="PhylomeDB" id="A0A068US52"/>
<dbReference type="PANTHER" id="PTHR48478:SF1">
    <property type="entry name" value="LECTIN-LIKE"/>
    <property type="match status" value="1"/>
</dbReference>
<evidence type="ECO:0000313" key="3">
    <source>
        <dbReference type="Proteomes" id="UP000295252"/>
    </source>
</evidence>